<feature type="domain" description="NAD-dependent epimerase/dehydratase" evidence="3">
    <location>
        <begin position="15"/>
        <end position="271"/>
    </location>
</feature>
<accession>A0A084QTG9</accession>
<evidence type="ECO:0000256" key="1">
    <source>
        <dbReference type="ARBA" id="ARBA00023002"/>
    </source>
</evidence>
<dbReference type="AlphaFoldDB" id="A0A084QTG9"/>
<dbReference type="Gene3D" id="3.40.50.720">
    <property type="entry name" value="NAD(P)-binding Rossmann-like Domain"/>
    <property type="match status" value="1"/>
</dbReference>
<dbReference type="OrthoDB" id="2735536at2759"/>
<gene>
    <name evidence="4" type="ORF">S40285_06718</name>
</gene>
<evidence type="ECO:0000256" key="2">
    <source>
        <dbReference type="ARBA" id="ARBA00023445"/>
    </source>
</evidence>
<dbReference type="Pfam" id="PF01370">
    <property type="entry name" value="Epimerase"/>
    <property type="match status" value="1"/>
</dbReference>
<reference evidence="4 5" key="1">
    <citation type="journal article" date="2014" name="BMC Genomics">
        <title>Comparative genome sequencing reveals chemotype-specific gene clusters in the toxigenic black mold Stachybotrys.</title>
        <authorList>
            <person name="Semeiks J."/>
            <person name="Borek D."/>
            <person name="Otwinowski Z."/>
            <person name="Grishin N.V."/>
        </authorList>
    </citation>
    <scope>NUCLEOTIDE SEQUENCE [LARGE SCALE GENOMIC DNA]</scope>
    <source>
        <strain evidence="4 5">IBT 40285</strain>
    </source>
</reference>
<sequence>MAIIKDSVLPQGSTVLVTGANGLVGANVVDGFLQHGFKVRGTVRNAEKSAWMVPFFEDKYGKGAFELAEVKDLLREDALSEAVKGTSAVLSVASDVSFSSNPNEVITPAIQIAVSALKAAYSEPSVKRFVQCSSSSAVVQGIKPGDTPVTTTNDTWNEAAVASAWQEPYTPEKGADVYAASKTQQEQAIWKYHKEHKHERPDLVVNTVLPNLVFGKSLDKEKFGYPSTTGILATIFSGEAHPFLHMLRGQYYVNVGDVARLFVAGATFPDVQDERIFAFGGVWSANKTLEVLRRRFPDKQFPEDFAKDEVWHTIPQRERAEELLKRFGQPGWRSLEETVLDNSPL</sequence>
<evidence type="ECO:0000313" key="5">
    <source>
        <dbReference type="Proteomes" id="UP000028524"/>
    </source>
</evidence>
<dbReference type="InParanoid" id="A0A084QTG9"/>
<dbReference type="GO" id="GO:0016616">
    <property type="term" value="F:oxidoreductase activity, acting on the CH-OH group of donors, NAD or NADP as acceptor"/>
    <property type="evidence" value="ECO:0007669"/>
    <property type="project" value="TreeGrafter"/>
</dbReference>
<dbReference type="Proteomes" id="UP000028524">
    <property type="component" value="Unassembled WGS sequence"/>
</dbReference>
<dbReference type="PANTHER" id="PTHR10366:SF562">
    <property type="entry name" value="ALDEHYDE REDUCTASE II (AFU_ORTHOLOGUE AFUA_1G11360)"/>
    <property type="match status" value="1"/>
</dbReference>
<name>A0A084QTG9_STAC4</name>
<comment type="similarity">
    <text evidence="2">Belongs to the NAD(P)-dependent epimerase/dehydratase family. Dihydroflavonol-4-reductase subfamily.</text>
</comment>
<proteinExistence type="inferred from homology"/>
<dbReference type="STRING" id="1283841.A0A084QTG9"/>
<dbReference type="InterPro" id="IPR050425">
    <property type="entry name" value="NAD(P)_dehydrat-like"/>
</dbReference>
<keyword evidence="5" id="KW-1185">Reference proteome</keyword>
<evidence type="ECO:0000313" key="4">
    <source>
        <dbReference type="EMBL" id="KFA67254.1"/>
    </source>
</evidence>
<dbReference type="PANTHER" id="PTHR10366">
    <property type="entry name" value="NAD DEPENDENT EPIMERASE/DEHYDRATASE"/>
    <property type="match status" value="1"/>
</dbReference>
<dbReference type="InterPro" id="IPR001509">
    <property type="entry name" value="Epimerase_deHydtase"/>
</dbReference>
<protein>
    <recommendedName>
        <fullName evidence="3">NAD-dependent epimerase/dehydratase domain-containing protein</fullName>
    </recommendedName>
</protein>
<dbReference type="HOGENOM" id="CLU_007383_9_2_1"/>
<dbReference type="SUPFAM" id="SSF51735">
    <property type="entry name" value="NAD(P)-binding Rossmann-fold domains"/>
    <property type="match status" value="1"/>
</dbReference>
<dbReference type="EMBL" id="KL660218">
    <property type="protein sequence ID" value="KFA67254.1"/>
    <property type="molecule type" value="Genomic_DNA"/>
</dbReference>
<dbReference type="InterPro" id="IPR036291">
    <property type="entry name" value="NAD(P)-bd_dom_sf"/>
</dbReference>
<organism evidence="4 5">
    <name type="scientific">Stachybotrys chlorohalonatus (strain IBT 40285)</name>
    <dbReference type="NCBI Taxonomy" id="1283841"/>
    <lineage>
        <taxon>Eukaryota</taxon>
        <taxon>Fungi</taxon>
        <taxon>Dikarya</taxon>
        <taxon>Ascomycota</taxon>
        <taxon>Pezizomycotina</taxon>
        <taxon>Sordariomycetes</taxon>
        <taxon>Hypocreomycetidae</taxon>
        <taxon>Hypocreales</taxon>
        <taxon>Stachybotryaceae</taxon>
        <taxon>Stachybotrys</taxon>
    </lineage>
</organism>
<keyword evidence="1" id="KW-0560">Oxidoreductase</keyword>
<evidence type="ECO:0000259" key="3">
    <source>
        <dbReference type="Pfam" id="PF01370"/>
    </source>
</evidence>